<proteinExistence type="predicted"/>
<accession>A0A6P8C6H8</accession>
<evidence type="ECO:0000256" key="1">
    <source>
        <dbReference type="SAM" id="MobiDB-lite"/>
    </source>
</evidence>
<evidence type="ECO:0000259" key="2">
    <source>
        <dbReference type="Pfam" id="PF14244"/>
    </source>
</evidence>
<dbReference type="PANTHER" id="PTHR37610">
    <property type="entry name" value="CCHC-TYPE DOMAIN-CONTAINING PROTEIN"/>
    <property type="match status" value="1"/>
</dbReference>
<feature type="region of interest" description="Disordered" evidence="1">
    <location>
        <begin position="308"/>
        <end position="353"/>
    </location>
</feature>
<dbReference type="InterPro" id="IPR029472">
    <property type="entry name" value="Copia-like_N"/>
</dbReference>
<evidence type="ECO:0000313" key="5">
    <source>
        <dbReference type="RefSeq" id="XP_031378385.1"/>
    </source>
</evidence>
<name>A0A6P8C6H8_PUNGR</name>
<dbReference type="RefSeq" id="XP_031378385.1">
    <property type="nucleotide sequence ID" value="XM_031522525.1"/>
</dbReference>
<gene>
    <name evidence="5" type="primary">LOC116193775</name>
</gene>
<evidence type="ECO:0000313" key="4">
    <source>
        <dbReference type="Proteomes" id="UP000515151"/>
    </source>
</evidence>
<feature type="region of interest" description="Disordered" evidence="1">
    <location>
        <begin position="1"/>
        <end position="28"/>
    </location>
</feature>
<sequence length="522" mass="58239">MSDVSEGERSPRLDRNSSTNKKAGDDSSKSMEIPLVYRLNSSDSTGAQIISCVLNGDNYLTWSRAMLIAPRARNKLPFIDGSLEAPEVNDPLRDCWERCNSTILAWMFNTMDVSLQATITYAMDAGSLWNDLKERYSKGNQSRVFQIKTDNCLLRQEGLSIREYYSKLKLLCNELEIYLEHPGCSCGARAAMAVQRETEKCCQFLMGLTSEFNTIRSTILSIEPMPNLNKVYKMVANEERQRSMMRARESTPESAVFFVKAEAEHGQGRIGRLQGEAGERPLCEHGGKLGPTKNTCWALNGYPSWHYKSKANPGKGPRQKQVRPSSGPKGKMQAQHGPDRAHSAQTGQGSGSRAEKLEALPDDQFNRLLSLLSHDTIDPNRLVGNEFNFIKLQNEWILDTGASRHMIGCLENFSRTIAIKGGAPVYIPNGGMVQATQTGNVKIASVMEITDDRTSRRTIGVGELQGGVYYLRQVATTPQTCQAILEESRDLWHRRLGHPSRLIKLHGINLDFGERSNKECDG</sequence>
<reference evidence="5" key="2">
    <citation type="submission" date="2025-08" db="UniProtKB">
        <authorList>
            <consortium name="RefSeq"/>
        </authorList>
    </citation>
    <scope>IDENTIFICATION</scope>
    <source>
        <tissue evidence="5">Leaf</tissue>
    </source>
</reference>
<dbReference type="OrthoDB" id="5544992at2759"/>
<feature type="domain" description="Retrotransposon Copia-like N-terminal" evidence="2">
    <location>
        <begin position="41"/>
        <end position="87"/>
    </location>
</feature>
<dbReference type="Proteomes" id="UP000515151">
    <property type="component" value="Chromosome 2"/>
</dbReference>
<feature type="compositionally biased region" description="Basic and acidic residues" evidence="1">
    <location>
        <begin position="1"/>
        <end position="15"/>
    </location>
</feature>
<dbReference type="AlphaFoldDB" id="A0A6P8C6H8"/>
<keyword evidence="4" id="KW-1185">Reference proteome</keyword>
<dbReference type="Pfam" id="PF22936">
    <property type="entry name" value="Pol_BBD"/>
    <property type="match status" value="1"/>
</dbReference>
<dbReference type="GeneID" id="116193775"/>
<reference evidence="4" key="1">
    <citation type="journal article" date="2020" name="Plant Biotechnol. J.">
        <title>The pomegranate (Punica granatum L.) draft genome dissects genetic divergence between soft- and hard-seeded cultivars.</title>
        <authorList>
            <person name="Luo X."/>
            <person name="Li H."/>
            <person name="Wu Z."/>
            <person name="Yao W."/>
            <person name="Zhao P."/>
            <person name="Cao D."/>
            <person name="Yu H."/>
            <person name="Li K."/>
            <person name="Poudel K."/>
            <person name="Zhao D."/>
            <person name="Zhang F."/>
            <person name="Xia X."/>
            <person name="Chen L."/>
            <person name="Wang Q."/>
            <person name="Jing D."/>
            <person name="Cao S."/>
        </authorList>
    </citation>
    <scope>NUCLEOTIDE SEQUENCE [LARGE SCALE GENOMIC DNA]</scope>
    <source>
        <strain evidence="4">cv. Tunisia</strain>
    </source>
</reference>
<dbReference type="Pfam" id="PF14244">
    <property type="entry name" value="Retrotran_gag_3"/>
    <property type="match status" value="1"/>
</dbReference>
<dbReference type="InterPro" id="IPR054722">
    <property type="entry name" value="PolX-like_BBD"/>
</dbReference>
<organism evidence="4 5">
    <name type="scientific">Punica granatum</name>
    <name type="common">Pomegranate</name>
    <dbReference type="NCBI Taxonomy" id="22663"/>
    <lineage>
        <taxon>Eukaryota</taxon>
        <taxon>Viridiplantae</taxon>
        <taxon>Streptophyta</taxon>
        <taxon>Embryophyta</taxon>
        <taxon>Tracheophyta</taxon>
        <taxon>Spermatophyta</taxon>
        <taxon>Magnoliopsida</taxon>
        <taxon>eudicotyledons</taxon>
        <taxon>Gunneridae</taxon>
        <taxon>Pentapetalae</taxon>
        <taxon>rosids</taxon>
        <taxon>malvids</taxon>
        <taxon>Myrtales</taxon>
        <taxon>Lythraceae</taxon>
        <taxon>Punica</taxon>
    </lineage>
</organism>
<protein>
    <submittedName>
        <fullName evidence="5">Uncharacterized protein LOC116193775</fullName>
    </submittedName>
</protein>
<evidence type="ECO:0000259" key="3">
    <source>
        <dbReference type="Pfam" id="PF22936"/>
    </source>
</evidence>
<dbReference type="PANTHER" id="PTHR37610:SF97">
    <property type="entry name" value="RETROTRANSPOSON GAG DOMAIN-CONTAINING PROTEIN"/>
    <property type="match status" value="1"/>
</dbReference>
<feature type="domain" description="Retrovirus-related Pol polyprotein from transposon TNT 1-94-like beta-barrel" evidence="3">
    <location>
        <begin position="396"/>
        <end position="445"/>
    </location>
</feature>